<evidence type="ECO:0000313" key="2">
    <source>
        <dbReference type="Proteomes" id="UP000282876"/>
    </source>
</evidence>
<protein>
    <submittedName>
        <fullName evidence="1">Uncharacterized protein</fullName>
    </submittedName>
</protein>
<sequence>MAEENFFAILKFESFDRIHLFTKEKRFMNINLRTLIANHSYFNKWLIIVAKQKSLQEIGTFMRELYTATDIREYIITYPSVSVRYTFNISQIFYVSLKFVDFLKIEDFSENLVEEEEGENQLKKNKRKNSRKGNKIECLLEISEREEVYASTRFEGNLYKCVKFVYDFLERRIDKCILYNLIYIDSDSDQLKTAFQNKLLMFVCENTANFSEKIYSVKFLPSPYFLKEVNYIWKTVGNDAVAIGGLRIEKIFFSRGMEFLPMMGFILN</sequence>
<organism evidence="1 2">
    <name type="scientific">Tubulinosema ratisbonensis</name>
    <dbReference type="NCBI Taxonomy" id="291195"/>
    <lineage>
        <taxon>Eukaryota</taxon>
        <taxon>Fungi</taxon>
        <taxon>Fungi incertae sedis</taxon>
        <taxon>Microsporidia</taxon>
        <taxon>Tubulinosematoidea</taxon>
        <taxon>Tubulinosematidae</taxon>
        <taxon>Tubulinosema</taxon>
    </lineage>
</organism>
<accession>A0A437AIC3</accession>
<dbReference type="AlphaFoldDB" id="A0A437AIC3"/>
<reference evidence="1 2" key="1">
    <citation type="submission" date="2018-10" db="EMBL/GenBank/DDBJ databases">
        <title>Draft genome sequence of the microsporidian Tubulinosema ratisbonensis.</title>
        <authorList>
            <person name="Polonais V."/>
            <person name="Peyretaillade E."/>
            <person name="Niehus S."/>
            <person name="Wawrzyniak I."/>
            <person name="Franchet A."/>
            <person name="Gaspin C."/>
            <person name="Reichstadt M."/>
            <person name="Belser C."/>
            <person name="Labadie K."/>
            <person name="Delbac F."/>
            <person name="Ferrandon D."/>
        </authorList>
    </citation>
    <scope>NUCLEOTIDE SEQUENCE [LARGE SCALE GENOMIC DNA]</scope>
    <source>
        <strain evidence="1 2">Franzen</strain>
    </source>
</reference>
<gene>
    <name evidence="1" type="ORF">TUBRATIS_26420</name>
</gene>
<evidence type="ECO:0000313" key="1">
    <source>
        <dbReference type="EMBL" id="RVD90925.1"/>
    </source>
</evidence>
<comment type="caution">
    <text evidence="1">The sequence shown here is derived from an EMBL/GenBank/DDBJ whole genome shotgun (WGS) entry which is preliminary data.</text>
</comment>
<dbReference type="VEuPathDB" id="MicrosporidiaDB:TUBRATIS_26420"/>
<keyword evidence="2" id="KW-1185">Reference proteome</keyword>
<dbReference type="Proteomes" id="UP000282876">
    <property type="component" value="Unassembled WGS sequence"/>
</dbReference>
<dbReference type="EMBL" id="RCSS01000716">
    <property type="protein sequence ID" value="RVD90925.1"/>
    <property type="molecule type" value="Genomic_DNA"/>
</dbReference>
<proteinExistence type="predicted"/>
<name>A0A437AIC3_9MICR</name>